<evidence type="ECO:0000313" key="1">
    <source>
        <dbReference type="EMBL" id="MBZ5749946.1"/>
    </source>
</evidence>
<protein>
    <submittedName>
        <fullName evidence="1">Uncharacterized protein</fullName>
    </submittedName>
</protein>
<proteinExistence type="predicted"/>
<dbReference type="RefSeq" id="WP_224137945.1">
    <property type="nucleotide sequence ID" value="NZ_JAIQUM010000010.1"/>
</dbReference>
<keyword evidence="2" id="KW-1185">Reference proteome</keyword>
<comment type="caution">
    <text evidence="1">The sequence shown here is derived from an EMBL/GenBank/DDBJ whole genome shotgun (WGS) entry which is preliminary data.</text>
</comment>
<accession>A0ABS7UNQ2</accession>
<sequence length="114" mass="13620">MDLNTFIRLYQEFLNESEQKGWTVEVLIEEFGNYLAAIKNMEGIEVQFFIELDLENYVQLNDTTNQSMLNYGVIRQEGKGDLFANEVLEAFHQYWEKHSLKRNLIFIIYKPYKP</sequence>
<reference evidence="1" key="1">
    <citation type="submission" date="2024-05" db="EMBL/GenBank/DDBJ databases">
        <title>Metabacillus sp. nov., isolated from the rhizosphere soil of tomato plants.</title>
        <authorList>
            <person name="Ma R."/>
        </authorList>
    </citation>
    <scope>NUCLEOTIDE SEQUENCE</scope>
    <source>
        <strain evidence="1">DBTR6</strain>
    </source>
</reference>
<dbReference type="EMBL" id="JAIQUM010000010">
    <property type="protein sequence ID" value="MBZ5749946.1"/>
    <property type="molecule type" value="Genomic_DNA"/>
</dbReference>
<gene>
    <name evidence="1" type="ORF">K9V48_06715</name>
</gene>
<name>A0ABS7UNQ2_9BACI</name>
<evidence type="ECO:0000313" key="2">
    <source>
        <dbReference type="Proteomes" id="UP001165287"/>
    </source>
</evidence>
<dbReference type="Proteomes" id="UP001165287">
    <property type="component" value="Unassembled WGS sequence"/>
</dbReference>
<organism evidence="1 2">
    <name type="scientific">Metabacillus rhizolycopersici</name>
    <dbReference type="NCBI Taxonomy" id="2875709"/>
    <lineage>
        <taxon>Bacteria</taxon>
        <taxon>Bacillati</taxon>
        <taxon>Bacillota</taxon>
        <taxon>Bacilli</taxon>
        <taxon>Bacillales</taxon>
        <taxon>Bacillaceae</taxon>
        <taxon>Metabacillus</taxon>
    </lineage>
</organism>